<dbReference type="STRING" id="79883.GCA_001636495_02549"/>
<proteinExistence type="predicted"/>
<dbReference type="AlphaFoldDB" id="A0A5D4T1W9"/>
<comment type="caution">
    <text evidence="2">The sequence shown here is derived from an EMBL/GenBank/DDBJ whole genome shotgun (WGS) entry which is preliminary data.</text>
</comment>
<feature type="region of interest" description="Disordered" evidence="1">
    <location>
        <begin position="1"/>
        <end position="69"/>
    </location>
</feature>
<protein>
    <submittedName>
        <fullName evidence="2">Uncharacterized protein</fullName>
    </submittedName>
</protein>
<evidence type="ECO:0000313" key="3">
    <source>
        <dbReference type="Proteomes" id="UP000322524"/>
    </source>
</evidence>
<dbReference type="Proteomes" id="UP000322524">
    <property type="component" value="Unassembled WGS sequence"/>
</dbReference>
<feature type="compositionally biased region" description="Basic and acidic residues" evidence="1">
    <location>
        <begin position="45"/>
        <end position="69"/>
    </location>
</feature>
<reference evidence="2 3" key="1">
    <citation type="submission" date="2019-08" db="EMBL/GenBank/DDBJ databases">
        <title>Bacillus genomes from the desert of Cuatro Cienegas, Coahuila.</title>
        <authorList>
            <person name="Olmedo-Alvarez G."/>
        </authorList>
    </citation>
    <scope>NUCLEOTIDE SEQUENCE [LARGE SCALE GENOMIC DNA]</scope>
    <source>
        <strain evidence="2 3">CH28_1T</strain>
    </source>
</reference>
<evidence type="ECO:0000313" key="2">
    <source>
        <dbReference type="EMBL" id="TYS68452.1"/>
    </source>
</evidence>
<sequence>MVLRDQTKEKTLLERNKKDKAFKENEKNQKNRDQLVMPIDELPLEDIKYEKEEERDKEGSKNRSSSKAD</sequence>
<dbReference type="OrthoDB" id="2943180at2"/>
<gene>
    <name evidence="2" type="ORF">FZC76_12045</name>
</gene>
<dbReference type="EMBL" id="VTEV01000004">
    <property type="protein sequence ID" value="TYS68452.1"/>
    <property type="molecule type" value="Genomic_DNA"/>
</dbReference>
<organism evidence="2 3">
    <name type="scientific">Sutcliffiella horikoshii</name>
    <dbReference type="NCBI Taxonomy" id="79883"/>
    <lineage>
        <taxon>Bacteria</taxon>
        <taxon>Bacillati</taxon>
        <taxon>Bacillota</taxon>
        <taxon>Bacilli</taxon>
        <taxon>Bacillales</taxon>
        <taxon>Bacillaceae</taxon>
        <taxon>Sutcliffiella</taxon>
    </lineage>
</organism>
<name>A0A5D4T1W9_9BACI</name>
<evidence type="ECO:0000256" key="1">
    <source>
        <dbReference type="SAM" id="MobiDB-lite"/>
    </source>
</evidence>
<accession>A0A5D4T1W9</accession>
<feature type="compositionally biased region" description="Basic and acidic residues" evidence="1">
    <location>
        <begin position="1"/>
        <end position="33"/>
    </location>
</feature>